<gene>
    <name evidence="1" type="ORF">TRICI_002547</name>
</gene>
<protein>
    <recommendedName>
        <fullName evidence="3">F-box domain-containing protein</fullName>
    </recommendedName>
</protein>
<name>A0A642V5M7_9ASCO</name>
<dbReference type="Proteomes" id="UP000761534">
    <property type="component" value="Unassembled WGS sequence"/>
</dbReference>
<dbReference type="AlphaFoldDB" id="A0A642V5M7"/>
<organism evidence="1 2">
    <name type="scientific">Trichomonascus ciferrii</name>
    <dbReference type="NCBI Taxonomy" id="44093"/>
    <lineage>
        <taxon>Eukaryota</taxon>
        <taxon>Fungi</taxon>
        <taxon>Dikarya</taxon>
        <taxon>Ascomycota</taxon>
        <taxon>Saccharomycotina</taxon>
        <taxon>Dipodascomycetes</taxon>
        <taxon>Dipodascales</taxon>
        <taxon>Trichomonascaceae</taxon>
        <taxon>Trichomonascus</taxon>
        <taxon>Trichomonascus ciferrii complex</taxon>
    </lineage>
</organism>
<dbReference type="VEuPathDB" id="FungiDB:TRICI_002547"/>
<keyword evidence="2" id="KW-1185">Reference proteome</keyword>
<dbReference type="EMBL" id="SWFS01000177">
    <property type="protein sequence ID" value="KAA8915318.1"/>
    <property type="molecule type" value="Genomic_DNA"/>
</dbReference>
<dbReference type="Gene3D" id="3.80.10.10">
    <property type="entry name" value="Ribonuclease Inhibitor"/>
    <property type="match status" value="1"/>
</dbReference>
<evidence type="ECO:0008006" key="3">
    <source>
        <dbReference type="Google" id="ProtNLM"/>
    </source>
</evidence>
<proteinExistence type="predicted"/>
<comment type="caution">
    <text evidence="1">The sequence shown here is derived from an EMBL/GenBank/DDBJ whole genome shotgun (WGS) entry which is preliminary data.</text>
</comment>
<accession>A0A642V5M7</accession>
<reference evidence="1" key="1">
    <citation type="journal article" date="2019" name="G3 (Bethesda)">
        <title>Genome Assemblies of Two Rare Opportunistic Yeast Pathogens: Diutina rugosa (syn. Candida rugosa) and Trichomonascus ciferrii (syn. Candida ciferrii).</title>
        <authorList>
            <person name="Mixao V."/>
            <person name="Saus E."/>
            <person name="Hansen A.P."/>
            <person name="Lass-Florl C."/>
            <person name="Gabaldon T."/>
        </authorList>
    </citation>
    <scope>NUCLEOTIDE SEQUENCE</scope>
    <source>
        <strain evidence="1">CBS 4856</strain>
    </source>
</reference>
<evidence type="ECO:0000313" key="2">
    <source>
        <dbReference type="Proteomes" id="UP000761534"/>
    </source>
</evidence>
<evidence type="ECO:0000313" key="1">
    <source>
        <dbReference type="EMBL" id="KAA8915318.1"/>
    </source>
</evidence>
<dbReference type="InterPro" id="IPR032675">
    <property type="entry name" value="LRR_dom_sf"/>
</dbReference>
<sequence length="432" mass="49319">MLELPLEVVELVCEYASVDDLLNLRGVHSWLKEIATSAIPVECQVLECPGSGDSGESLGSDKMIVAPALRIEGRELVWVGHNQRCWVPQIKEVVINFSHVSLCREAWNCLQSLKLHQRVWVKFVQPIRINQEYQQLMNKIGRSDLDCKLMLSLTAWYENDQLTLDTKVTCIRLLIDRQMVHGFVAPKLYVSHQCSLDLVLDFDPRDEVGRPTNKRDKSEYLPHIQSLYRCLNWQRVELRNVDHYCLASVFSKLEFLACRELTIKDYTDLSVVSTPIECHATEVTIERSSFLQIQSFDFPHATMLKLIDSPDQNTGEHISPNSGVWQNVLPRLPQLRHLKIKNLVLWDDSDLSTLLKGLVGSLNLETLHITISFPSGLTHEDFDITDGFISELVSNCLSLQSVSFADSEEKSFYSLLYDDIQTLRFPSSSPET</sequence>